<protein>
    <submittedName>
        <fullName evidence="3">Glycoprotein</fullName>
    </submittedName>
</protein>
<name>A0A183FRS2_HELPZ</name>
<dbReference type="OrthoDB" id="5875288at2759"/>
<evidence type="ECO:0000313" key="2">
    <source>
        <dbReference type="Proteomes" id="UP000050761"/>
    </source>
</evidence>
<sequence>MIRTNVTLYADRNDLLEIEAYKCYRDLIKIEVFNFLYIRTSRQIVGRERLSISSTACKEAVTSNVIFDHPLTEDVPGLRITKDIDEENMHLPIFGKTIYARSVYSIEKNTIAIIDDSTLISPLGNLDNCTLSTGTCLTDGAVVVWKPTISLPSCRMQVVDTFEALVTLRYVLIPAHELAFEFDTDQLKTYNALKSCTIEQVPNMICTVVLTPSLPFNDRNDVKRAVED</sequence>
<reference evidence="1 2" key="1">
    <citation type="submission" date="2018-11" db="EMBL/GenBank/DDBJ databases">
        <authorList>
            <consortium name="Pathogen Informatics"/>
        </authorList>
    </citation>
    <scope>NUCLEOTIDE SEQUENCE [LARGE SCALE GENOMIC DNA]</scope>
</reference>
<accession>A0A3P8CLH7</accession>
<dbReference type="WBParaSite" id="HPBE_0001055901-mRNA-1">
    <property type="protein sequence ID" value="HPBE_0001055901-mRNA-1"/>
    <property type="gene ID" value="HPBE_0001055901"/>
</dbReference>
<proteinExistence type="predicted"/>
<accession>A0A183FRS2</accession>
<gene>
    <name evidence="1" type="ORF">HPBE_LOCUS10560</name>
</gene>
<organism evidence="2 3">
    <name type="scientific">Heligmosomoides polygyrus</name>
    <name type="common">Parasitic roundworm</name>
    <dbReference type="NCBI Taxonomy" id="6339"/>
    <lineage>
        <taxon>Eukaryota</taxon>
        <taxon>Metazoa</taxon>
        <taxon>Ecdysozoa</taxon>
        <taxon>Nematoda</taxon>
        <taxon>Chromadorea</taxon>
        <taxon>Rhabditida</taxon>
        <taxon>Rhabditina</taxon>
        <taxon>Rhabditomorpha</taxon>
        <taxon>Strongyloidea</taxon>
        <taxon>Heligmosomidae</taxon>
        <taxon>Heligmosomoides</taxon>
    </lineage>
</organism>
<keyword evidence="2" id="KW-1185">Reference proteome</keyword>
<dbReference type="AlphaFoldDB" id="A0A183FRS2"/>
<evidence type="ECO:0000313" key="1">
    <source>
        <dbReference type="EMBL" id="VDO85505.1"/>
    </source>
</evidence>
<reference evidence="3" key="2">
    <citation type="submission" date="2019-09" db="UniProtKB">
        <authorList>
            <consortium name="WormBaseParasite"/>
        </authorList>
    </citation>
    <scope>IDENTIFICATION</scope>
</reference>
<dbReference type="Proteomes" id="UP000050761">
    <property type="component" value="Unassembled WGS sequence"/>
</dbReference>
<dbReference type="EMBL" id="UZAH01026804">
    <property type="protein sequence ID" value="VDO85505.1"/>
    <property type="molecule type" value="Genomic_DNA"/>
</dbReference>
<evidence type="ECO:0000313" key="3">
    <source>
        <dbReference type="WBParaSite" id="HPBE_0001055901-mRNA-1"/>
    </source>
</evidence>